<dbReference type="InterPro" id="IPR003591">
    <property type="entry name" value="Leu-rich_rpt_typical-subtyp"/>
</dbReference>
<accession>A0A315UTS6</accession>
<dbReference type="EMBL" id="NHOQ01002733">
    <property type="protein sequence ID" value="PWA15090.1"/>
    <property type="molecule type" value="Genomic_DNA"/>
</dbReference>
<keyword evidence="8" id="KW-1185">Reference proteome</keyword>
<evidence type="ECO:0000256" key="4">
    <source>
        <dbReference type="ARBA" id="ARBA00029588"/>
    </source>
</evidence>
<reference evidence="7 8" key="1">
    <citation type="journal article" date="2018" name="G3 (Bethesda)">
        <title>A High-Quality Reference Genome for the Invasive Mosquitofish Gambusia affinis Using a Chicago Library.</title>
        <authorList>
            <person name="Hoffberg S.L."/>
            <person name="Troendle N.J."/>
            <person name="Glenn T.C."/>
            <person name="Mahmud O."/>
            <person name="Louha S."/>
            <person name="Chalopin D."/>
            <person name="Bennetzen J.L."/>
            <person name="Mauricio R."/>
        </authorList>
    </citation>
    <scope>NUCLEOTIDE SEQUENCE [LARGE SCALE GENOMIC DNA]</scope>
    <source>
        <strain evidence="7">NE01/NJP1002.9</strain>
        <tissue evidence="7">Muscle</tissue>
    </source>
</reference>
<proteinExistence type="predicted"/>
<comment type="caution">
    <text evidence="7">The sequence shown here is derived from an EMBL/GenBank/DDBJ whole genome shotgun (WGS) entry which is preliminary data.</text>
</comment>
<dbReference type="PROSITE" id="PS51450">
    <property type="entry name" value="LRR"/>
    <property type="match status" value="2"/>
</dbReference>
<dbReference type="GO" id="GO:0005737">
    <property type="term" value="C:cytoplasm"/>
    <property type="evidence" value="ECO:0007669"/>
    <property type="project" value="TreeGrafter"/>
</dbReference>
<sequence length="357" mass="40691">MAYSVVVRGTVYRAMCGNGNSLNLNSSGLKSVPEFVSRFPNLSVLLLCYNSISDLPTHFQSLCHLTELNLGNNALKEFPVVLSHLGSLRKLYLYRNKIDVVSPDAIGRQVWTVWGHLRNLVVLNLNHNNIQRLPPEIGRLRNLQHFTMLDNKLEELPDEVGCLKKLCTINLTFNNLSRLPQQLYSCKNLIQLYVARNRLTKLPEGITALVKLRVLDVAGNMLSIFPIEFHLLHLTELYCEENWLIKFIPVPLPPQPALLSLKELAARFVLLEVRKQFSLINLSLPHYPELKDLLSSSSCCTECKGPFLTSWVECVQFINLKKDMNMKSCLTIPVRSVLCSYKCFREQGPCYYAVETK</sequence>
<dbReference type="InterPro" id="IPR001611">
    <property type="entry name" value="Leu-rich_rpt"/>
</dbReference>
<dbReference type="SUPFAM" id="SSF52058">
    <property type="entry name" value="L domain-like"/>
    <property type="match status" value="1"/>
</dbReference>
<evidence type="ECO:0000256" key="6">
    <source>
        <dbReference type="ARBA" id="ARBA00032455"/>
    </source>
</evidence>
<name>A0A315UTS6_GAMAF</name>
<gene>
    <name evidence="7" type="ORF">CCH79_00008828</name>
</gene>
<keyword evidence="1" id="KW-0433">Leucine-rich repeat</keyword>
<protein>
    <recommendedName>
        <fullName evidence="3">Leucine-rich repeat protein SHOC-2</fullName>
    </recommendedName>
    <alternativeName>
        <fullName evidence="6">Protein soc-2 homolog</fullName>
    </alternativeName>
    <alternativeName>
        <fullName evidence="4 5">protein Sur-8 homolog</fullName>
    </alternativeName>
</protein>
<dbReference type="STRING" id="33528.ENSGAFP00000017163"/>
<dbReference type="Proteomes" id="UP000250572">
    <property type="component" value="Unassembled WGS sequence"/>
</dbReference>
<evidence type="ECO:0000256" key="2">
    <source>
        <dbReference type="ARBA" id="ARBA00022737"/>
    </source>
</evidence>
<dbReference type="AlphaFoldDB" id="A0A315UTS6"/>
<dbReference type="Pfam" id="PF13855">
    <property type="entry name" value="LRR_8"/>
    <property type="match status" value="2"/>
</dbReference>
<dbReference type="SMART" id="SM00364">
    <property type="entry name" value="LRR_BAC"/>
    <property type="match status" value="3"/>
</dbReference>
<dbReference type="InterPro" id="IPR050216">
    <property type="entry name" value="LRR_domain-containing"/>
</dbReference>
<evidence type="ECO:0000256" key="1">
    <source>
        <dbReference type="ARBA" id="ARBA00022614"/>
    </source>
</evidence>
<evidence type="ECO:0000313" key="7">
    <source>
        <dbReference type="EMBL" id="PWA15090.1"/>
    </source>
</evidence>
<dbReference type="Pfam" id="PF00560">
    <property type="entry name" value="LRR_1"/>
    <property type="match status" value="1"/>
</dbReference>
<dbReference type="SMART" id="SM00369">
    <property type="entry name" value="LRR_TYP"/>
    <property type="match status" value="7"/>
</dbReference>
<dbReference type="PANTHER" id="PTHR48051">
    <property type="match status" value="1"/>
</dbReference>
<evidence type="ECO:0000313" key="8">
    <source>
        <dbReference type="Proteomes" id="UP000250572"/>
    </source>
</evidence>
<dbReference type="PANTHER" id="PTHR48051:SF54">
    <property type="entry name" value="LEUCINE-RICH REPEAT-CONTAINING PROTEIN"/>
    <property type="match status" value="1"/>
</dbReference>
<dbReference type="Gene3D" id="3.80.10.10">
    <property type="entry name" value="Ribonuclease Inhibitor"/>
    <property type="match status" value="3"/>
</dbReference>
<keyword evidence="2" id="KW-0677">Repeat</keyword>
<evidence type="ECO:0000256" key="5">
    <source>
        <dbReference type="ARBA" id="ARBA00029998"/>
    </source>
</evidence>
<dbReference type="InterPro" id="IPR032675">
    <property type="entry name" value="LRR_dom_sf"/>
</dbReference>
<evidence type="ECO:0000256" key="3">
    <source>
        <dbReference type="ARBA" id="ARBA00023907"/>
    </source>
</evidence>
<organism evidence="7 8">
    <name type="scientific">Gambusia affinis</name>
    <name type="common">Western mosquitofish</name>
    <name type="synonym">Heterandria affinis</name>
    <dbReference type="NCBI Taxonomy" id="33528"/>
    <lineage>
        <taxon>Eukaryota</taxon>
        <taxon>Metazoa</taxon>
        <taxon>Chordata</taxon>
        <taxon>Craniata</taxon>
        <taxon>Vertebrata</taxon>
        <taxon>Euteleostomi</taxon>
        <taxon>Actinopterygii</taxon>
        <taxon>Neopterygii</taxon>
        <taxon>Teleostei</taxon>
        <taxon>Neoteleostei</taxon>
        <taxon>Acanthomorphata</taxon>
        <taxon>Ovalentaria</taxon>
        <taxon>Atherinomorphae</taxon>
        <taxon>Cyprinodontiformes</taxon>
        <taxon>Poeciliidae</taxon>
        <taxon>Poeciliinae</taxon>
        <taxon>Gambusia</taxon>
    </lineage>
</organism>